<organism evidence="2 3">
    <name type="scientific">Gnathostoma spinigerum</name>
    <dbReference type="NCBI Taxonomy" id="75299"/>
    <lineage>
        <taxon>Eukaryota</taxon>
        <taxon>Metazoa</taxon>
        <taxon>Ecdysozoa</taxon>
        <taxon>Nematoda</taxon>
        <taxon>Chromadorea</taxon>
        <taxon>Rhabditida</taxon>
        <taxon>Spirurina</taxon>
        <taxon>Gnathostomatomorpha</taxon>
        <taxon>Gnathostomatoidea</taxon>
        <taxon>Gnathostomatidae</taxon>
        <taxon>Gnathostoma</taxon>
    </lineage>
</organism>
<evidence type="ECO:0000313" key="2">
    <source>
        <dbReference type="EMBL" id="MFH4977751.1"/>
    </source>
</evidence>
<comment type="caution">
    <text evidence="2">The sequence shown here is derived from an EMBL/GenBank/DDBJ whole genome shotgun (WGS) entry which is preliminary data.</text>
</comment>
<gene>
    <name evidence="2" type="ORF">AB6A40_004460</name>
</gene>
<feature type="transmembrane region" description="Helical" evidence="1">
    <location>
        <begin position="15"/>
        <end position="35"/>
    </location>
</feature>
<keyword evidence="1" id="KW-0812">Transmembrane</keyword>
<proteinExistence type="predicted"/>
<protein>
    <submittedName>
        <fullName evidence="2">Uncharacterized protein</fullName>
    </submittedName>
</protein>
<accession>A0ABD6EDM8</accession>
<dbReference type="AlphaFoldDB" id="A0ABD6EDM8"/>
<dbReference type="Proteomes" id="UP001608902">
    <property type="component" value="Unassembled WGS sequence"/>
</dbReference>
<evidence type="ECO:0000313" key="3">
    <source>
        <dbReference type="Proteomes" id="UP001608902"/>
    </source>
</evidence>
<dbReference type="EMBL" id="JBGFUD010002577">
    <property type="protein sequence ID" value="MFH4977751.1"/>
    <property type="molecule type" value="Genomic_DNA"/>
</dbReference>
<keyword evidence="3" id="KW-1185">Reference proteome</keyword>
<reference evidence="2 3" key="1">
    <citation type="submission" date="2024-08" db="EMBL/GenBank/DDBJ databases">
        <title>Gnathostoma spinigerum genome.</title>
        <authorList>
            <person name="Gonzalez-Bertolin B."/>
            <person name="Monzon S."/>
            <person name="Zaballos A."/>
            <person name="Jimenez P."/>
            <person name="Dekumyoy P."/>
            <person name="Varona S."/>
            <person name="Cuesta I."/>
            <person name="Sumanam S."/>
            <person name="Adisakwattana P."/>
            <person name="Gasser R.B."/>
            <person name="Hernandez-Gonzalez A."/>
            <person name="Young N.D."/>
            <person name="Perteguer M.J."/>
        </authorList>
    </citation>
    <scope>NUCLEOTIDE SEQUENCE [LARGE SCALE GENOMIC DNA]</scope>
    <source>
        <strain evidence="2">AL3</strain>
        <tissue evidence="2">Liver</tissue>
    </source>
</reference>
<evidence type="ECO:0000256" key="1">
    <source>
        <dbReference type="SAM" id="Phobius"/>
    </source>
</evidence>
<sequence>MFCEKLQEQDIDPRWLYGFAGFIGFVLLVCLFVVIRELERSTLRGLVLGICLSLSLRLPIDLFATKLTTLSEDASETRMRRGKARCSVIDLPPRYSETVPPSYEWAIAHQKATRRGSL</sequence>
<name>A0ABD6EDM8_9BILA</name>
<keyword evidence="1" id="KW-1133">Transmembrane helix</keyword>
<keyword evidence="1" id="KW-0472">Membrane</keyword>